<gene>
    <name evidence="2" type="ORF">KTT_17690</name>
</gene>
<dbReference type="Pfam" id="PF11706">
    <property type="entry name" value="zf-CGNR"/>
    <property type="match status" value="1"/>
</dbReference>
<dbReference type="SUPFAM" id="SSF160904">
    <property type="entry name" value="Jann2411-like"/>
    <property type="match status" value="1"/>
</dbReference>
<proteinExistence type="predicted"/>
<name>A0A401ZYK1_9CHLR</name>
<evidence type="ECO:0000313" key="2">
    <source>
        <dbReference type="EMBL" id="GCE11910.1"/>
    </source>
</evidence>
<dbReference type="AlphaFoldDB" id="A0A401ZYK1"/>
<dbReference type="PANTHER" id="PTHR35525">
    <property type="entry name" value="BLL6575 PROTEIN"/>
    <property type="match status" value="1"/>
</dbReference>
<dbReference type="Gene3D" id="1.10.3300.10">
    <property type="entry name" value="Jann2411-like domain"/>
    <property type="match status" value="1"/>
</dbReference>
<accession>A0A401ZYK1</accession>
<evidence type="ECO:0000259" key="1">
    <source>
        <dbReference type="Pfam" id="PF11706"/>
    </source>
</evidence>
<sequence length="206" mass="23621">MSKVLSDPPFLLDGENLALNLVNTEIMKRGNPLDLLQTPQDVARWWNETCQRHPAFDEVRRGSADTTIYDNELLTSVKTLRASLRGIFRALIDGEIPQQIDVNQLNRILRTNYSVLEVSKEGDLFLGAYTTDARHGLVLLPIALSAIRLIVQGEHKRLHQCDNERCILFFYDSTKSATRRWCSLGCMDRARSMQRYRETKRTVIGE</sequence>
<feature type="domain" description="Zinc finger CGNR" evidence="1">
    <location>
        <begin position="157"/>
        <end position="197"/>
    </location>
</feature>
<dbReference type="InterPro" id="IPR021005">
    <property type="entry name" value="Znf_CGNR"/>
</dbReference>
<keyword evidence="3" id="KW-1185">Reference proteome</keyword>
<dbReference type="InterPro" id="IPR010852">
    <property type="entry name" value="ABATE"/>
</dbReference>
<dbReference type="Proteomes" id="UP000287352">
    <property type="component" value="Unassembled WGS sequence"/>
</dbReference>
<protein>
    <submittedName>
        <fullName evidence="2">RNA-binding protein</fullName>
    </submittedName>
</protein>
<reference evidence="3" key="1">
    <citation type="submission" date="2018-12" db="EMBL/GenBank/DDBJ databases">
        <title>Tengunoibacter tsumagoiensis gen. nov., sp. nov., Dictyobacter kobayashii sp. nov., D. alpinus sp. nov., and D. joshuensis sp. nov. and description of Dictyobacteraceae fam. nov. within the order Ktedonobacterales isolated from Tengu-no-mugimeshi.</title>
        <authorList>
            <person name="Wang C.M."/>
            <person name="Zheng Y."/>
            <person name="Sakai Y."/>
            <person name="Toyoda A."/>
            <person name="Minakuchi Y."/>
            <person name="Abe K."/>
            <person name="Yokota A."/>
            <person name="Yabe S."/>
        </authorList>
    </citation>
    <scope>NUCLEOTIDE SEQUENCE [LARGE SCALE GENOMIC DNA]</scope>
    <source>
        <strain evidence="3">Uno3</strain>
    </source>
</reference>
<dbReference type="PANTHER" id="PTHR35525:SF3">
    <property type="entry name" value="BLL6575 PROTEIN"/>
    <property type="match status" value="1"/>
</dbReference>
<dbReference type="RefSeq" id="WP_161975364.1">
    <property type="nucleotide sequence ID" value="NZ_BIFR01000001.1"/>
</dbReference>
<dbReference type="InterPro" id="IPR023286">
    <property type="entry name" value="ABATE_dom_sf"/>
</dbReference>
<comment type="caution">
    <text evidence="2">The sequence shown here is derived from an EMBL/GenBank/DDBJ whole genome shotgun (WGS) entry which is preliminary data.</text>
</comment>
<dbReference type="EMBL" id="BIFR01000001">
    <property type="protein sequence ID" value="GCE11910.1"/>
    <property type="molecule type" value="Genomic_DNA"/>
</dbReference>
<organism evidence="2 3">
    <name type="scientific">Tengunoibacter tsumagoiensis</name>
    <dbReference type="NCBI Taxonomy" id="2014871"/>
    <lineage>
        <taxon>Bacteria</taxon>
        <taxon>Bacillati</taxon>
        <taxon>Chloroflexota</taxon>
        <taxon>Ktedonobacteria</taxon>
        <taxon>Ktedonobacterales</taxon>
        <taxon>Dictyobacteraceae</taxon>
        <taxon>Tengunoibacter</taxon>
    </lineage>
</organism>
<evidence type="ECO:0000313" key="3">
    <source>
        <dbReference type="Proteomes" id="UP000287352"/>
    </source>
</evidence>
<dbReference type="Pfam" id="PF07336">
    <property type="entry name" value="ABATE"/>
    <property type="match status" value="1"/>
</dbReference>